<dbReference type="OrthoDB" id="3480599at2"/>
<evidence type="ECO:0000259" key="1">
    <source>
        <dbReference type="Pfam" id="PF04149"/>
    </source>
</evidence>
<name>A0A365HBH3_9ACTN</name>
<sequence>MNGADLAHVIWRKSSRSNSQGGTCVEIGLVWHRSSYSETQVSECIEAARAERVVAVRDSKNPDGPVLAFSPAEWRGLLTAIRTGAVAS</sequence>
<feature type="domain" description="DUF397" evidence="1">
    <location>
        <begin position="29"/>
        <end position="82"/>
    </location>
</feature>
<dbReference type="Pfam" id="PF04149">
    <property type="entry name" value="DUF397"/>
    <property type="match status" value="2"/>
</dbReference>
<keyword evidence="3" id="KW-1185">Reference proteome</keyword>
<dbReference type="Proteomes" id="UP000251891">
    <property type="component" value="Unassembled WGS sequence"/>
</dbReference>
<feature type="domain" description="DUF397" evidence="1">
    <location>
        <begin position="11"/>
        <end position="27"/>
    </location>
</feature>
<evidence type="ECO:0000313" key="3">
    <source>
        <dbReference type="Proteomes" id="UP000251891"/>
    </source>
</evidence>
<reference evidence="2 3" key="1">
    <citation type="submission" date="2018-06" db="EMBL/GenBank/DDBJ databases">
        <title>Actinomadura craniellae sp. nov. isolated from marine sponge Craniella sp.</title>
        <authorList>
            <person name="Li L."/>
            <person name="Xu Q.H."/>
            <person name="Lin H.W."/>
            <person name="Lu Y.H."/>
        </authorList>
    </citation>
    <scope>NUCLEOTIDE SEQUENCE [LARGE SCALE GENOMIC DNA]</scope>
    <source>
        <strain evidence="2 3">LHW63021</strain>
    </source>
</reference>
<dbReference type="EMBL" id="QLYX01000002">
    <property type="protein sequence ID" value="RAY16435.1"/>
    <property type="molecule type" value="Genomic_DNA"/>
</dbReference>
<evidence type="ECO:0000313" key="2">
    <source>
        <dbReference type="EMBL" id="RAY16435.1"/>
    </source>
</evidence>
<protein>
    <submittedName>
        <fullName evidence="2">DUF397 domain-containing protein</fullName>
    </submittedName>
</protein>
<dbReference type="AlphaFoldDB" id="A0A365HBH3"/>
<gene>
    <name evidence="2" type="ORF">DPM19_06060</name>
</gene>
<accession>A0A365HBH3</accession>
<comment type="caution">
    <text evidence="2">The sequence shown here is derived from an EMBL/GenBank/DDBJ whole genome shotgun (WGS) entry which is preliminary data.</text>
</comment>
<dbReference type="InterPro" id="IPR007278">
    <property type="entry name" value="DUF397"/>
</dbReference>
<dbReference type="RefSeq" id="WP_111863774.1">
    <property type="nucleotide sequence ID" value="NZ_QLYX01000002.1"/>
</dbReference>
<organism evidence="2 3">
    <name type="scientific">Actinomadura craniellae</name>
    <dbReference type="NCBI Taxonomy" id="2231787"/>
    <lineage>
        <taxon>Bacteria</taxon>
        <taxon>Bacillati</taxon>
        <taxon>Actinomycetota</taxon>
        <taxon>Actinomycetes</taxon>
        <taxon>Streptosporangiales</taxon>
        <taxon>Thermomonosporaceae</taxon>
        <taxon>Actinomadura</taxon>
    </lineage>
</organism>
<proteinExistence type="predicted"/>